<dbReference type="AlphaFoldDB" id="A0A918M315"/>
<keyword evidence="3" id="KW-1185">Reference proteome</keyword>
<name>A0A918M315_9ACTN</name>
<dbReference type="EMBL" id="BMTP01000002">
    <property type="protein sequence ID" value="GGU25560.1"/>
    <property type="molecule type" value="Genomic_DNA"/>
</dbReference>
<feature type="region of interest" description="Disordered" evidence="1">
    <location>
        <begin position="48"/>
        <end position="85"/>
    </location>
</feature>
<organism evidence="2 3">
    <name type="scientific">Streptomyces lavendofoliae</name>
    <dbReference type="NCBI Taxonomy" id="67314"/>
    <lineage>
        <taxon>Bacteria</taxon>
        <taxon>Bacillati</taxon>
        <taxon>Actinomycetota</taxon>
        <taxon>Actinomycetes</taxon>
        <taxon>Kitasatosporales</taxon>
        <taxon>Streptomycetaceae</taxon>
        <taxon>Streptomyces</taxon>
    </lineage>
</organism>
<protein>
    <submittedName>
        <fullName evidence="2">Uncharacterized protein</fullName>
    </submittedName>
</protein>
<reference evidence="2" key="1">
    <citation type="journal article" date="2014" name="Int. J. Syst. Evol. Microbiol.">
        <title>Complete genome sequence of Corynebacterium casei LMG S-19264T (=DSM 44701T), isolated from a smear-ripened cheese.</title>
        <authorList>
            <consortium name="US DOE Joint Genome Institute (JGI-PGF)"/>
            <person name="Walter F."/>
            <person name="Albersmeier A."/>
            <person name="Kalinowski J."/>
            <person name="Ruckert C."/>
        </authorList>
    </citation>
    <scope>NUCLEOTIDE SEQUENCE</scope>
    <source>
        <strain evidence="2">JCM 4391</strain>
    </source>
</reference>
<accession>A0A918M315</accession>
<comment type="caution">
    <text evidence="2">The sequence shown here is derived from an EMBL/GenBank/DDBJ whole genome shotgun (WGS) entry which is preliminary data.</text>
</comment>
<sequence length="85" mass="8675">MPYEAETGAAVQLGAPGDLDPVRAGTPREAALSTVVTPRAVVRPYSAAAGAPVVGPSPAHSQAGWSRSQRLPYRSSKTATVPYGS</sequence>
<evidence type="ECO:0000313" key="3">
    <source>
        <dbReference type="Proteomes" id="UP000636661"/>
    </source>
</evidence>
<gene>
    <name evidence="2" type="ORF">GCM10010274_10260</name>
</gene>
<proteinExistence type="predicted"/>
<feature type="compositionally biased region" description="Polar residues" evidence="1">
    <location>
        <begin position="63"/>
        <end position="79"/>
    </location>
</feature>
<feature type="compositionally biased region" description="Low complexity" evidence="1">
    <location>
        <begin position="48"/>
        <end position="59"/>
    </location>
</feature>
<evidence type="ECO:0000256" key="1">
    <source>
        <dbReference type="SAM" id="MobiDB-lite"/>
    </source>
</evidence>
<reference evidence="2" key="2">
    <citation type="submission" date="2020-09" db="EMBL/GenBank/DDBJ databases">
        <authorList>
            <person name="Sun Q."/>
            <person name="Ohkuma M."/>
        </authorList>
    </citation>
    <scope>NUCLEOTIDE SEQUENCE</scope>
    <source>
        <strain evidence="2">JCM 4391</strain>
    </source>
</reference>
<dbReference type="Proteomes" id="UP000636661">
    <property type="component" value="Unassembled WGS sequence"/>
</dbReference>
<feature type="region of interest" description="Disordered" evidence="1">
    <location>
        <begin position="1"/>
        <end position="22"/>
    </location>
</feature>
<evidence type="ECO:0000313" key="2">
    <source>
        <dbReference type="EMBL" id="GGU25560.1"/>
    </source>
</evidence>